<dbReference type="EMBL" id="SMFZ01000001">
    <property type="protein sequence ID" value="TCK25432.1"/>
    <property type="molecule type" value="Genomic_DNA"/>
</dbReference>
<evidence type="ECO:0000313" key="3">
    <source>
        <dbReference type="Proteomes" id="UP000295560"/>
    </source>
</evidence>
<feature type="transmembrane region" description="Helical" evidence="1">
    <location>
        <begin position="97"/>
        <end position="118"/>
    </location>
</feature>
<gene>
    <name evidence="2" type="ORF">EV378_1240</name>
</gene>
<dbReference type="AlphaFoldDB" id="A0A4R1I5T3"/>
<comment type="caution">
    <text evidence="2">The sequence shown here is derived from an EMBL/GenBank/DDBJ whole genome shotgun (WGS) entry which is preliminary data.</text>
</comment>
<dbReference type="Proteomes" id="UP000295560">
    <property type="component" value="Unassembled WGS sequence"/>
</dbReference>
<proteinExistence type="predicted"/>
<keyword evidence="1" id="KW-1133">Transmembrane helix</keyword>
<reference evidence="2 3" key="1">
    <citation type="submission" date="2019-03" db="EMBL/GenBank/DDBJ databases">
        <title>Sequencing the genomes of 1000 actinobacteria strains.</title>
        <authorList>
            <person name="Klenk H.-P."/>
        </authorList>
    </citation>
    <scope>NUCLEOTIDE SEQUENCE [LARGE SCALE GENOMIC DNA]</scope>
    <source>
        <strain evidence="2 3">DSM 44969</strain>
    </source>
</reference>
<name>A0A4R1I5T3_PSEEN</name>
<keyword evidence="1" id="KW-0472">Membrane</keyword>
<feature type="transmembrane region" description="Helical" evidence="1">
    <location>
        <begin position="124"/>
        <end position="144"/>
    </location>
</feature>
<keyword evidence="3" id="KW-1185">Reference proteome</keyword>
<accession>A0A4R1I5T3</accession>
<sequence length="157" mass="17310">MAELFEAVVSWPTLLMVLLVFGLAPGLVLRIVVLCYPKGDPRRRELVAELYVLSFVHRPLWVMQQVETAVFEGVAARWKVRGGLSSVAPRQGQRTGLMVASTLFVGLFSATVIVQPLSEAVYDVTVWLAAVALMLLLTVVLMEIGRSTARMIKATLR</sequence>
<organism evidence="2 3">
    <name type="scientific">Pseudonocardia endophytica</name>
    <dbReference type="NCBI Taxonomy" id="401976"/>
    <lineage>
        <taxon>Bacteria</taxon>
        <taxon>Bacillati</taxon>
        <taxon>Actinomycetota</taxon>
        <taxon>Actinomycetes</taxon>
        <taxon>Pseudonocardiales</taxon>
        <taxon>Pseudonocardiaceae</taxon>
        <taxon>Pseudonocardia</taxon>
    </lineage>
</organism>
<evidence type="ECO:0000313" key="2">
    <source>
        <dbReference type="EMBL" id="TCK25432.1"/>
    </source>
</evidence>
<keyword evidence="1" id="KW-0812">Transmembrane</keyword>
<evidence type="ECO:0000256" key="1">
    <source>
        <dbReference type="SAM" id="Phobius"/>
    </source>
</evidence>
<feature type="transmembrane region" description="Helical" evidence="1">
    <location>
        <begin position="14"/>
        <end position="36"/>
    </location>
</feature>
<protein>
    <submittedName>
        <fullName evidence="2">Uncharacterized protein</fullName>
    </submittedName>
</protein>